<keyword evidence="3" id="KW-0963">Cytoplasm</keyword>
<dbReference type="SMART" id="SM00320">
    <property type="entry name" value="WD40"/>
    <property type="match status" value="5"/>
</dbReference>
<dbReference type="InterPro" id="IPR015943">
    <property type="entry name" value="WD40/YVTN_repeat-like_dom_sf"/>
</dbReference>
<dbReference type="VEuPathDB" id="TriTrypDB:Lsey_0001_0920"/>
<dbReference type="OrthoDB" id="366230at2759"/>
<dbReference type="SUPFAM" id="SSF50978">
    <property type="entry name" value="WD40 repeat-like"/>
    <property type="match status" value="1"/>
</dbReference>
<dbReference type="EMBL" id="LJSK01000001">
    <property type="protein sequence ID" value="KPI90859.1"/>
    <property type="molecule type" value="Genomic_DNA"/>
</dbReference>
<evidence type="ECO:0000256" key="8">
    <source>
        <dbReference type="ARBA" id="ARBA00023069"/>
    </source>
</evidence>
<dbReference type="GO" id="GO:0036158">
    <property type="term" value="P:outer dynein arm assembly"/>
    <property type="evidence" value="ECO:0007669"/>
    <property type="project" value="TreeGrafter"/>
</dbReference>
<keyword evidence="6" id="KW-0677">Repeat</keyword>
<evidence type="ECO:0000256" key="7">
    <source>
        <dbReference type="ARBA" id="ARBA00023017"/>
    </source>
</evidence>
<keyword evidence="10" id="KW-0206">Cytoskeleton</keyword>
<evidence type="ECO:0000256" key="10">
    <source>
        <dbReference type="ARBA" id="ARBA00023212"/>
    </source>
</evidence>
<feature type="compositionally biased region" description="Basic and acidic residues" evidence="13">
    <location>
        <begin position="560"/>
        <end position="585"/>
    </location>
</feature>
<dbReference type="GO" id="GO:0003341">
    <property type="term" value="P:cilium movement"/>
    <property type="evidence" value="ECO:0007669"/>
    <property type="project" value="TreeGrafter"/>
</dbReference>
<proteinExistence type="inferred from homology"/>
<comment type="similarity">
    <text evidence="2">Belongs to the dynein intermediate chain family.</text>
</comment>
<dbReference type="OMA" id="WDFFYRQ"/>
<evidence type="ECO:0000256" key="12">
    <source>
        <dbReference type="PROSITE-ProRule" id="PRU00221"/>
    </source>
</evidence>
<protein>
    <submittedName>
        <fullName evidence="14">Putative dynein</fullName>
    </submittedName>
</protein>
<evidence type="ECO:0000256" key="9">
    <source>
        <dbReference type="ARBA" id="ARBA00023175"/>
    </source>
</evidence>
<keyword evidence="4 12" id="KW-0853">WD repeat</keyword>
<organism evidence="14 15">
    <name type="scientific">Leptomonas seymouri</name>
    <dbReference type="NCBI Taxonomy" id="5684"/>
    <lineage>
        <taxon>Eukaryota</taxon>
        <taxon>Discoba</taxon>
        <taxon>Euglenozoa</taxon>
        <taxon>Kinetoplastea</taxon>
        <taxon>Metakinetoplastina</taxon>
        <taxon>Trypanosomatida</taxon>
        <taxon>Trypanosomatidae</taxon>
        <taxon>Leishmaniinae</taxon>
        <taxon>Leptomonas</taxon>
    </lineage>
</organism>
<accession>A0A0N0P997</accession>
<dbReference type="Proteomes" id="UP000038009">
    <property type="component" value="Unassembled WGS sequence"/>
</dbReference>
<feature type="repeat" description="WD" evidence="12">
    <location>
        <begin position="261"/>
        <end position="294"/>
    </location>
</feature>
<reference evidence="14 15" key="1">
    <citation type="journal article" date="2015" name="PLoS Pathog.">
        <title>Leptomonas seymouri: Adaptations to the Dixenous Life Cycle Analyzed by Genome Sequencing, Transcriptome Profiling and Co-infection with Leishmania donovani.</title>
        <authorList>
            <person name="Kraeva N."/>
            <person name="Butenko A."/>
            <person name="Hlavacova J."/>
            <person name="Kostygov A."/>
            <person name="Myskova J."/>
            <person name="Grybchuk D."/>
            <person name="Lestinova T."/>
            <person name="Votypka J."/>
            <person name="Volf P."/>
            <person name="Opperdoes F."/>
            <person name="Flegontov P."/>
            <person name="Lukes J."/>
            <person name="Yurchenko V."/>
        </authorList>
    </citation>
    <scope>NUCLEOTIDE SEQUENCE [LARGE SCALE GENOMIC DNA]</scope>
    <source>
        <strain evidence="14 15">ATCC 30220</strain>
    </source>
</reference>
<dbReference type="GO" id="GO:0045503">
    <property type="term" value="F:dynein light chain binding"/>
    <property type="evidence" value="ECO:0007669"/>
    <property type="project" value="TreeGrafter"/>
</dbReference>
<keyword evidence="11" id="KW-0966">Cell projection</keyword>
<evidence type="ECO:0000256" key="3">
    <source>
        <dbReference type="ARBA" id="ARBA00022490"/>
    </source>
</evidence>
<evidence type="ECO:0000313" key="14">
    <source>
        <dbReference type="EMBL" id="KPI90859.1"/>
    </source>
</evidence>
<keyword evidence="8" id="KW-0969">Cilium</keyword>
<gene>
    <name evidence="14" type="ORF">ABL78_0092</name>
</gene>
<dbReference type="AlphaFoldDB" id="A0A0N0P997"/>
<evidence type="ECO:0000256" key="4">
    <source>
        <dbReference type="ARBA" id="ARBA00022574"/>
    </source>
</evidence>
<evidence type="ECO:0000256" key="11">
    <source>
        <dbReference type="ARBA" id="ARBA00023273"/>
    </source>
</evidence>
<evidence type="ECO:0000256" key="5">
    <source>
        <dbReference type="ARBA" id="ARBA00022701"/>
    </source>
</evidence>
<name>A0A0N0P997_LEPSE</name>
<dbReference type="InterPro" id="IPR036322">
    <property type="entry name" value="WD40_repeat_dom_sf"/>
</dbReference>
<sequence>MTEITYSYSRPTREFGRMPEFQANESEILADIAPNELLKEKFTFQNPKETQVQNVPQVSEASTNTDSVRIKSHAQFHREGGWPHAVDPTEFEEKMKYCKKVEREEGYLQTCTRLAEQCVERCVKQNTALDIYGRYFPEAPPDEEESVGPAAVKVWAVLKDPSEEKRTAAALSWQNDGRKIAVAYSRLKFQSQTPTMSTNSHIWDILNPNEPTETLVTPSPLCSIEYYSKDPHLIAGGSWNGVVQFWDTRQPNRPAARSLIEESHKDPVWALKWLQSKSGELLSVSTDGNVFVWDCRLPEKPVTIHSISEDNVVLQPRNNEGGAKGILGGLCLDYDPQVGGPAKYMIGTEQGTILSCNRKGKTQHEKLGANTFNGHHGPIYSVQRNPTFSKYFLTVGDWSARLWFEDFRFTPMFSTFYHKAYLTCGAWHPVRPGVFFTTRMDGFVDVWDLMLRQTTPALSFQVSDYALHTMKLSHDGKSVAIGGIDGNVSLMELSPSLCTLAPDEKNVIGTLFENESFRDKNLDRAAKEKRANARQRERRSTLLAVMTRAPADLESNLDEMSTKYMERVEAEKTADAEARDESDAKRLRALEDLEDGMELHD</sequence>
<dbReference type="InterPro" id="IPR050687">
    <property type="entry name" value="Dynein_IC"/>
</dbReference>
<keyword evidence="15" id="KW-1185">Reference proteome</keyword>
<evidence type="ECO:0000256" key="1">
    <source>
        <dbReference type="ARBA" id="ARBA00004430"/>
    </source>
</evidence>
<dbReference type="Pfam" id="PF00400">
    <property type="entry name" value="WD40"/>
    <property type="match status" value="2"/>
</dbReference>
<dbReference type="PROSITE" id="PS50082">
    <property type="entry name" value="WD_REPEATS_2"/>
    <property type="match status" value="1"/>
</dbReference>
<comment type="caution">
    <text evidence="14">The sequence shown here is derived from an EMBL/GenBank/DDBJ whole genome shotgun (WGS) entry which is preliminary data.</text>
</comment>
<dbReference type="GO" id="GO:0005874">
    <property type="term" value="C:microtubule"/>
    <property type="evidence" value="ECO:0007669"/>
    <property type="project" value="UniProtKB-KW"/>
</dbReference>
<dbReference type="FunFam" id="2.130.10.10:FF:000745">
    <property type="entry name" value="Dynein, putative"/>
    <property type="match status" value="1"/>
</dbReference>
<keyword evidence="9" id="KW-0505">Motor protein</keyword>
<keyword evidence="7" id="KW-0243">Dynein</keyword>
<dbReference type="GO" id="GO:0036157">
    <property type="term" value="C:outer dynein arm"/>
    <property type="evidence" value="ECO:0007669"/>
    <property type="project" value="TreeGrafter"/>
</dbReference>
<dbReference type="GO" id="GO:0045504">
    <property type="term" value="F:dynein heavy chain binding"/>
    <property type="evidence" value="ECO:0007669"/>
    <property type="project" value="TreeGrafter"/>
</dbReference>
<evidence type="ECO:0000313" key="15">
    <source>
        <dbReference type="Proteomes" id="UP000038009"/>
    </source>
</evidence>
<evidence type="ECO:0000256" key="2">
    <source>
        <dbReference type="ARBA" id="ARBA00011059"/>
    </source>
</evidence>
<dbReference type="Gene3D" id="2.130.10.10">
    <property type="entry name" value="YVTN repeat-like/Quinoprotein amine dehydrogenase"/>
    <property type="match status" value="2"/>
</dbReference>
<dbReference type="PANTHER" id="PTHR12442">
    <property type="entry name" value="DYNEIN INTERMEDIATE CHAIN"/>
    <property type="match status" value="1"/>
</dbReference>
<dbReference type="PANTHER" id="PTHR12442:SF7">
    <property type="entry name" value="DYNEIN AXONEMAL INTERMEDIATE CHAIN 2"/>
    <property type="match status" value="1"/>
</dbReference>
<feature type="region of interest" description="Disordered" evidence="13">
    <location>
        <begin position="554"/>
        <end position="585"/>
    </location>
</feature>
<comment type="subcellular location">
    <subcellularLocation>
        <location evidence="1">Cytoplasm</location>
        <location evidence="1">Cytoskeleton</location>
        <location evidence="1">Cilium axoneme</location>
    </subcellularLocation>
</comment>
<evidence type="ECO:0000256" key="6">
    <source>
        <dbReference type="ARBA" id="ARBA00022737"/>
    </source>
</evidence>
<keyword evidence="5" id="KW-0493">Microtubule</keyword>
<evidence type="ECO:0000256" key="13">
    <source>
        <dbReference type="SAM" id="MobiDB-lite"/>
    </source>
</evidence>
<dbReference type="InterPro" id="IPR001680">
    <property type="entry name" value="WD40_rpt"/>
</dbReference>